<dbReference type="Gene3D" id="1.25.40.20">
    <property type="entry name" value="Ankyrin repeat-containing domain"/>
    <property type="match status" value="1"/>
</dbReference>
<protein>
    <submittedName>
        <fullName evidence="2">Uncharacterized protein</fullName>
    </submittedName>
</protein>
<dbReference type="PROSITE" id="PS50088">
    <property type="entry name" value="ANK_REPEAT"/>
    <property type="match status" value="1"/>
</dbReference>
<organism evidence="2 3">
    <name type="scientific">Halovibrio salipaludis</name>
    <dbReference type="NCBI Taxonomy" id="2032626"/>
    <lineage>
        <taxon>Bacteria</taxon>
        <taxon>Pseudomonadati</taxon>
        <taxon>Pseudomonadota</taxon>
        <taxon>Gammaproteobacteria</taxon>
        <taxon>Oceanospirillales</taxon>
        <taxon>Halomonadaceae</taxon>
        <taxon>Halovibrio</taxon>
    </lineage>
</organism>
<proteinExistence type="predicted"/>
<sequence>MKRILASVIALLLVAYAGLGLWSLHTADIEDVALCVTEENTHRIPNSVCEWYLFQFRGTPSDIEYLENRAGIAFFFGVENHEMRQRLISFFLKNGLSINQHSAISGYPPLHGAILMNDAQLVEFLLSNGADPTQKDERHELTASEYLELLKHKNPQRDWSGVEDQLQSQD</sequence>
<gene>
    <name evidence="2" type="ORF">CK501_11370</name>
</gene>
<dbReference type="PROSITE" id="PS50297">
    <property type="entry name" value="ANK_REP_REGION"/>
    <property type="match status" value="1"/>
</dbReference>
<dbReference type="Proteomes" id="UP000218896">
    <property type="component" value="Unassembled WGS sequence"/>
</dbReference>
<evidence type="ECO:0000256" key="1">
    <source>
        <dbReference type="PROSITE-ProRule" id="PRU00023"/>
    </source>
</evidence>
<evidence type="ECO:0000313" key="2">
    <source>
        <dbReference type="EMBL" id="PAU79795.1"/>
    </source>
</evidence>
<feature type="repeat" description="ANK" evidence="1">
    <location>
        <begin position="105"/>
        <end position="137"/>
    </location>
</feature>
<reference evidence="2 3" key="1">
    <citation type="submission" date="2017-08" db="EMBL/GenBank/DDBJ databases">
        <title>Halovibrio sewagensis sp. nov., isolated from wastewater of high salinity.</title>
        <authorList>
            <person name="Dong X."/>
            <person name="Zhang G."/>
        </authorList>
    </citation>
    <scope>NUCLEOTIDE SEQUENCE [LARGE SCALE GENOMIC DNA]</scope>
    <source>
        <strain evidence="2 3">YL5-2</strain>
    </source>
</reference>
<dbReference type="InterPro" id="IPR002110">
    <property type="entry name" value="Ankyrin_rpt"/>
</dbReference>
<dbReference type="SUPFAM" id="SSF48403">
    <property type="entry name" value="Ankyrin repeat"/>
    <property type="match status" value="1"/>
</dbReference>
<dbReference type="RefSeq" id="WP_095617865.1">
    <property type="nucleotide sequence ID" value="NZ_NSKD01000005.1"/>
</dbReference>
<dbReference type="SMART" id="SM00248">
    <property type="entry name" value="ANK"/>
    <property type="match status" value="1"/>
</dbReference>
<dbReference type="EMBL" id="NSKD01000005">
    <property type="protein sequence ID" value="PAU79795.1"/>
    <property type="molecule type" value="Genomic_DNA"/>
</dbReference>
<keyword evidence="3" id="KW-1185">Reference proteome</keyword>
<dbReference type="AlphaFoldDB" id="A0A2A2F5B3"/>
<dbReference type="Pfam" id="PF00023">
    <property type="entry name" value="Ank"/>
    <property type="match status" value="1"/>
</dbReference>
<accession>A0A2A2F5B3</accession>
<dbReference type="InterPro" id="IPR036770">
    <property type="entry name" value="Ankyrin_rpt-contain_sf"/>
</dbReference>
<keyword evidence="1" id="KW-0040">ANK repeat</keyword>
<evidence type="ECO:0000313" key="3">
    <source>
        <dbReference type="Proteomes" id="UP000218896"/>
    </source>
</evidence>
<name>A0A2A2F5B3_9GAMM</name>
<dbReference type="OrthoDB" id="6261647at2"/>
<comment type="caution">
    <text evidence="2">The sequence shown here is derived from an EMBL/GenBank/DDBJ whole genome shotgun (WGS) entry which is preliminary data.</text>
</comment>